<dbReference type="PROSITE" id="PS50893">
    <property type="entry name" value="ABC_TRANSPORTER_2"/>
    <property type="match status" value="2"/>
</dbReference>
<evidence type="ECO:0000256" key="2">
    <source>
        <dbReference type="ARBA" id="ARBA00022741"/>
    </source>
</evidence>
<dbReference type="SUPFAM" id="SSF52540">
    <property type="entry name" value="P-loop containing nucleoside triphosphate hydrolases"/>
    <property type="match status" value="2"/>
</dbReference>
<dbReference type="Pfam" id="PF00005">
    <property type="entry name" value="ABC_tran"/>
    <property type="match status" value="2"/>
</dbReference>
<evidence type="ECO:0000313" key="6">
    <source>
        <dbReference type="Proteomes" id="UP000790096"/>
    </source>
</evidence>
<dbReference type="SMART" id="SM00382">
    <property type="entry name" value="AAA"/>
    <property type="match status" value="2"/>
</dbReference>
<dbReference type="InterPro" id="IPR003593">
    <property type="entry name" value="AAA+_ATPase"/>
</dbReference>
<keyword evidence="2" id="KW-0547">Nucleotide-binding</keyword>
<name>A0ABS5SZF0_9GAMM</name>
<dbReference type="Gene3D" id="3.40.50.300">
    <property type="entry name" value="P-loop containing nucleotide triphosphate hydrolases"/>
    <property type="match status" value="2"/>
</dbReference>
<organism evidence="5 6">
    <name type="scientific">Rosenbergiella gaditana</name>
    <dbReference type="NCBI Taxonomy" id="2726987"/>
    <lineage>
        <taxon>Bacteria</taxon>
        <taxon>Pseudomonadati</taxon>
        <taxon>Pseudomonadota</taxon>
        <taxon>Gammaproteobacteria</taxon>
        <taxon>Enterobacterales</taxon>
        <taxon>Erwiniaceae</taxon>
        <taxon>Rosenbergiella</taxon>
    </lineage>
</organism>
<evidence type="ECO:0000259" key="4">
    <source>
        <dbReference type="PROSITE" id="PS50893"/>
    </source>
</evidence>
<dbReference type="GO" id="GO:0005524">
    <property type="term" value="F:ATP binding"/>
    <property type="evidence" value="ECO:0007669"/>
    <property type="project" value="UniProtKB-KW"/>
</dbReference>
<dbReference type="Proteomes" id="UP000790096">
    <property type="component" value="Unassembled WGS sequence"/>
</dbReference>
<dbReference type="RefSeq" id="WP_214237945.1">
    <property type="nucleotide sequence ID" value="NZ_JABBFR010000019.1"/>
</dbReference>
<sequence length="491" mass="54482">MKILHISQCTFHRGEHWSLHIDDFNLTEGESVALVGTNGSGKSSLALALKGELPNAKGTLVNQFTSPTRLSFEQLSAFINQEWQRNNSDLFSEGENSDGKLTRDVIQESWGDSERCEALAKRFGIAPLLDRPFKVLSTGETRKTLLCQALMADPDLLILDEPFDGLDVESRTALHQLLLELQQQGLTLVFVINRFEDIPPFVDRVGLLIEGHLASLAPREQVLADNIVAQLHHLEQLSAVQLPERDTPLANQNISPSSPLISLLSGHVSWDENVIIDNLTWQVNPGEHWQITGPNGAGKSTLLSLVTGDHPQGYSNDLTLFGIRRGSGETLWDIKKNIGYVSSSLHLEYRVSASIRTVILSGYFDSIGLYQVPGDRQQALADQWLALIGISADQAHLPFHDLSWGQQRLILIVRALVKHPQLLILDEPLQGLDALNRQLIKQFVSMLIAQGTTQLLFVSHHAEDAPRCITHRLRFVANSHGGYDYVQDALA</sequence>
<gene>
    <name evidence="5" type="primary">modF</name>
    <name evidence="5" type="ORF">HH682_12870</name>
</gene>
<dbReference type="PANTHER" id="PTHR43158:SF2">
    <property type="entry name" value="SKFA PEPTIDE EXPORT ATP-BINDING PROTEIN SKFE"/>
    <property type="match status" value="1"/>
</dbReference>
<dbReference type="InterPro" id="IPR027417">
    <property type="entry name" value="P-loop_NTPase"/>
</dbReference>
<feature type="domain" description="ABC transporter" evidence="4">
    <location>
        <begin position="249"/>
        <end position="489"/>
    </location>
</feature>
<evidence type="ECO:0000256" key="3">
    <source>
        <dbReference type="ARBA" id="ARBA00022840"/>
    </source>
</evidence>
<feature type="domain" description="ABC transporter" evidence="4">
    <location>
        <begin position="4"/>
        <end position="235"/>
    </location>
</feature>
<comment type="similarity">
    <text evidence="1">Belongs to the ABC transporter superfamily. Drug exporter-2 (TC 3.A.1.117) family.</text>
</comment>
<dbReference type="NCBIfam" id="NF008186">
    <property type="entry name" value="PRK10938.1"/>
    <property type="match status" value="1"/>
</dbReference>
<reference evidence="5 6" key="1">
    <citation type="submission" date="2020-04" db="EMBL/GenBank/DDBJ databases">
        <title>Genome sequencing of Rosenbergiella species.</title>
        <authorList>
            <person name="Alvarez-Perez S."/>
            <person name="Lievens B."/>
        </authorList>
    </citation>
    <scope>NUCLEOTIDE SEQUENCE [LARGE SCALE GENOMIC DNA]</scope>
    <source>
        <strain evidence="5 6">S61</strain>
    </source>
</reference>
<dbReference type="InterPro" id="IPR003439">
    <property type="entry name" value="ABC_transporter-like_ATP-bd"/>
</dbReference>
<dbReference type="PANTHER" id="PTHR43158">
    <property type="entry name" value="SKFA PEPTIDE EXPORT ATP-BINDING PROTEIN SKFE"/>
    <property type="match status" value="1"/>
</dbReference>
<proteinExistence type="inferred from homology"/>
<keyword evidence="6" id="KW-1185">Reference proteome</keyword>
<evidence type="ECO:0000256" key="1">
    <source>
        <dbReference type="ARBA" id="ARBA00006526"/>
    </source>
</evidence>
<accession>A0ABS5SZF0</accession>
<protein>
    <submittedName>
        <fullName evidence="5">Molybdate ABC transporter ATP-binding protein ModF</fullName>
    </submittedName>
</protein>
<keyword evidence="3 5" id="KW-0067">ATP-binding</keyword>
<comment type="caution">
    <text evidence="5">The sequence shown here is derived from an EMBL/GenBank/DDBJ whole genome shotgun (WGS) entry which is preliminary data.</text>
</comment>
<evidence type="ECO:0000313" key="5">
    <source>
        <dbReference type="EMBL" id="MBT0725292.1"/>
    </source>
</evidence>
<dbReference type="EMBL" id="JABBFR010000019">
    <property type="protein sequence ID" value="MBT0725292.1"/>
    <property type="molecule type" value="Genomic_DNA"/>
</dbReference>